<accession>A0ACB8BRD2</accession>
<protein>
    <submittedName>
        <fullName evidence="1">Uncharacterized protein</fullName>
    </submittedName>
</protein>
<comment type="caution">
    <text evidence="1">The sequence shown here is derived from an EMBL/GenBank/DDBJ whole genome shotgun (WGS) entry which is preliminary data.</text>
</comment>
<gene>
    <name evidence="1" type="ORF">BV22DRAFT_1005884</name>
</gene>
<evidence type="ECO:0000313" key="2">
    <source>
        <dbReference type="Proteomes" id="UP000790709"/>
    </source>
</evidence>
<name>A0ACB8BRD2_9AGAM</name>
<reference evidence="1" key="1">
    <citation type="journal article" date="2021" name="New Phytol.">
        <title>Evolutionary innovations through gain and loss of genes in the ectomycorrhizal Boletales.</title>
        <authorList>
            <person name="Wu G."/>
            <person name="Miyauchi S."/>
            <person name="Morin E."/>
            <person name="Kuo A."/>
            <person name="Drula E."/>
            <person name="Varga T."/>
            <person name="Kohler A."/>
            <person name="Feng B."/>
            <person name="Cao Y."/>
            <person name="Lipzen A."/>
            <person name="Daum C."/>
            <person name="Hundley H."/>
            <person name="Pangilinan J."/>
            <person name="Johnson J."/>
            <person name="Barry K."/>
            <person name="LaButti K."/>
            <person name="Ng V."/>
            <person name="Ahrendt S."/>
            <person name="Min B."/>
            <person name="Choi I.G."/>
            <person name="Park H."/>
            <person name="Plett J.M."/>
            <person name="Magnuson J."/>
            <person name="Spatafora J.W."/>
            <person name="Nagy L.G."/>
            <person name="Henrissat B."/>
            <person name="Grigoriev I.V."/>
            <person name="Yang Z.L."/>
            <person name="Xu J."/>
            <person name="Martin F.M."/>
        </authorList>
    </citation>
    <scope>NUCLEOTIDE SEQUENCE</scope>
    <source>
        <strain evidence="1">KUC20120723A-06</strain>
    </source>
</reference>
<keyword evidence="2" id="KW-1185">Reference proteome</keyword>
<proteinExistence type="predicted"/>
<dbReference type="Proteomes" id="UP000790709">
    <property type="component" value="Unassembled WGS sequence"/>
</dbReference>
<sequence length="128" mass="14297">MLKLATKRSGCKRPKKSKMHQCSVCQKSFPRPSGLKMHFNSHIGLKPFKCSVPTCSKTFTVRSNARRHLQTHGINPSTYDPLPPSSPFSVDFEEPIVTHIHDRGRRPTTIKWVPQRATIDGSGESAAS</sequence>
<evidence type="ECO:0000313" key="1">
    <source>
        <dbReference type="EMBL" id="KAH7927964.1"/>
    </source>
</evidence>
<organism evidence="1 2">
    <name type="scientific">Leucogyrophana mollusca</name>
    <dbReference type="NCBI Taxonomy" id="85980"/>
    <lineage>
        <taxon>Eukaryota</taxon>
        <taxon>Fungi</taxon>
        <taxon>Dikarya</taxon>
        <taxon>Basidiomycota</taxon>
        <taxon>Agaricomycotina</taxon>
        <taxon>Agaricomycetes</taxon>
        <taxon>Agaricomycetidae</taxon>
        <taxon>Boletales</taxon>
        <taxon>Boletales incertae sedis</taxon>
        <taxon>Leucogyrophana</taxon>
    </lineage>
</organism>
<dbReference type="EMBL" id="MU266359">
    <property type="protein sequence ID" value="KAH7927964.1"/>
    <property type="molecule type" value="Genomic_DNA"/>
</dbReference>